<dbReference type="EMBL" id="GBRH01266088">
    <property type="protein sequence ID" value="JAD31807.1"/>
    <property type="molecule type" value="Transcribed_RNA"/>
</dbReference>
<reference evidence="1" key="1">
    <citation type="submission" date="2014-09" db="EMBL/GenBank/DDBJ databases">
        <authorList>
            <person name="Magalhaes I.L.F."/>
            <person name="Oliveira U."/>
            <person name="Santos F.R."/>
            <person name="Vidigal T.H.D.A."/>
            <person name="Brescovit A.D."/>
            <person name="Santos A.J."/>
        </authorList>
    </citation>
    <scope>NUCLEOTIDE SEQUENCE</scope>
    <source>
        <tissue evidence="1">Shoot tissue taken approximately 20 cm above the soil surface</tissue>
    </source>
</reference>
<dbReference type="AlphaFoldDB" id="A0A0A8ZAA2"/>
<organism evidence="1">
    <name type="scientific">Arundo donax</name>
    <name type="common">Giant reed</name>
    <name type="synonym">Donax arundinaceus</name>
    <dbReference type="NCBI Taxonomy" id="35708"/>
    <lineage>
        <taxon>Eukaryota</taxon>
        <taxon>Viridiplantae</taxon>
        <taxon>Streptophyta</taxon>
        <taxon>Embryophyta</taxon>
        <taxon>Tracheophyta</taxon>
        <taxon>Spermatophyta</taxon>
        <taxon>Magnoliopsida</taxon>
        <taxon>Liliopsida</taxon>
        <taxon>Poales</taxon>
        <taxon>Poaceae</taxon>
        <taxon>PACMAD clade</taxon>
        <taxon>Arundinoideae</taxon>
        <taxon>Arundineae</taxon>
        <taxon>Arundo</taxon>
    </lineage>
</organism>
<protein>
    <submittedName>
        <fullName evidence="1">Uncharacterized protein</fullName>
    </submittedName>
</protein>
<sequence length="57" mass="6654">MFFVPFPGTLEQSGTRIPTQLTHLLFCPYLIAQVNELFYAGIHFPWLTMAHDLLTEW</sequence>
<proteinExistence type="predicted"/>
<evidence type="ECO:0000313" key="1">
    <source>
        <dbReference type="EMBL" id="JAD31807.1"/>
    </source>
</evidence>
<name>A0A0A8ZAA2_ARUDO</name>
<reference evidence="1" key="2">
    <citation type="journal article" date="2015" name="Data Brief">
        <title>Shoot transcriptome of the giant reed, Arundo donax.</title>
        <authorList>
            <person name="Barrero R.A."/>
            <person name="Guerrero F.D."/>
            <person name="Moolhuijzen P."/>
            <person name="Goolsby J.A."/>
            <person name="Tidwell J."/>
            <person name="Bellgard S.E."/>
            <person name="Bellgard M.I."/>
        </authorList>
    </citation>
    <scope>NUCLEOTIDE SEQUENCE</scope>
    <source>
        <tissue evidence="1">Shoot tissue taken approximately 20 cm above the soil surface</tissue>
    </source>
</reference>
<accession>A0A0A8ZAA2</accession>